<reference evidence="2" key="2">
    <citation type="journal article" date="2019" name="IMA Fungus">
        <title>Genome sequencing and comparison of five Tilletia species to identify candidate genes for the detection of regulated species infecting wheat.</title>
        <authorList>
            <person name="Nguyen H.D.T."/>
            <person name="Sultana T."/>
            <person name="Kesanakurti P."/>
            <person name="Hambleton S."/>
        </authorList>
    </citation>
    <scope>NUCLEOTIDE SEQUENCE</scope>
    <source>
        <strain evidence="2">DAOMC 236416</strain>
    </source>
</reference>
<dbReference type="CDD" id="cd00060">
    <property type="entry name" value="FHA"/>
    <property type="match status" value="1"/>
</dbReference>
<feature type="compositionally biased region" description="Low complexity" evidence="1">
    <location>
        <begin position="147"/>
        <end position="172"/>
    </location>
</feature>
<evidence type="ECO:0000313" key="3">
    <source>
        <dbReference type="Proteomes" id="UP000077521"/>
    </source>
</evidence>
<gene>
    <name evidence="2" type="ORF">A4X13_0g8768</name>
</gene>
<evidence type="ECO:0000313" key="2">
    <source>
        <dbReference type="EMBL" id="KAE8237486.1"/>
    </source>
</evidence>
<accession>A0A8T8SDL9</accession>
<feature type="compositionally biased region" description="Low complexity" evidence="1">
    <location>
        <begin position="262"/>
        <end position="294"/>
    </location>
</feature>
<organism evidence="2 3">
    <name type="scientific">Tilletia indica</name>
    <dbReference type="NCBI Taxonomy" id="43049"/>
    <lineage>
        <taxon>Eukaryota</taxon>
        <taxon>Fungi</taxon>
        <taxon>Dikarya</taxon>
        <taxon>Basidiomycota</taxon>
        <taxon>Ustilaginomycotina</taxon>
        <taxon>Exobasidiomycetes</taxon>
        <taxon>Tilletiales</taxon>
        <taxon>Tilletiaceae</taxon>
        <taxon>Tilletia</taxon>
    </lineage>
</organism>
<feature type="region of interest" description="Disordered" evidence="1">
    <location>
        <begin position="146"/>
        <end position="247"/>
    </location>
</feature>
<feature type="region of interest" description="Disordered" evidence="1">
    <location>
        <begin position="259"/>
        <end position="302"/>
    </location>
</feature>
<feature type="compositionally biased region" description="Low complexity" evidence="1">
    <location>
        <begin position="338"/>
        <end position="350"/>
    </location>
</feature>
<sequence length="407" mass="42700">MPFQITLTPYLKSADQQFPPKLFSFSDSARGAITLGGAHTSMPAPSCSNGVFADSRLLPKHAELLFDRGSLSIRALAGRHSPYSYLVNTTVARPPSDHHRPYPLRHGDVLELGTYDVDYTDMDDPSPMSHIPFLFMVIGIKEERLETPSSPTCSSTSTSSSANSPSSTRTHSVTSALMSQSDLSTPSSSSTSPSTTTLSSRHSCSAPPISPKRIPSTSLVHAHPGSPRRDTPSSSLEATSPSAPVSISTEALICSPRTVPRSTSVLTSPLSSLSSRPSVNSSSFSPVSSQPDLSTSVFTSPSGTSTPVFSYAALTTSRASCNPQLPTSAPSLPPSPPLQSSSSSSPSLLPASPPAVYRMSRSTDHALHPPVTSSSTLPSTTPESPSCHNDGLLVALFPRLLPGSRNT</sequence>
<dbReference type="SUPFAM" id="SSF49879">
    <property type="entry name" value="SMAD/FHA domain"/>
    <property type="match status" value="1"/>
</dbReference>
<reference evidence="2" key="1">
    <citation type="submission" date="2016-04" db="EMBL/GenBank/DDBJ databases">
        <authorList>
            <person name="Nguyen H.D."/>
            <person name="Samba Siva P."/>
            <person name="Cullis J."/>
            <person name="Levesque C.A."/>
            <person name="Hambleton S."/>
        </authorList>
    </citation>
    <scope>NUCLEOTIDE SEQUENCE</scope>
    <source>
        <strain evidence="2">DAOMC 236416</strain>
    </source>
</reference>
<feature type="non-terminal residue" evidence="2">
    <location>
        <position position="1"/>
    </location>
</feature>
<feature type="region of interest" description="Disordered" evidence="1">
    <location>
        <begin position="322"/>
        <end position="389"/>
    </location>
</feature>
<proteinExistence type="predicted"/>
<dbReference type="EMBL" id="LWDF02001771">
    <property type="protein sequence ID" value="KAE8237486.1"/>
    <property type="molecule type" value="Genomic_DNA"/>
</dbReference>
<comment type="caution">
    <text evidence="2">The sequence shown here is derived from an EMBL/GenBank/DDBJ whole genome shotgun (WGS) entry which is preliminary data.</text>
</comment>
<feature type="compositionally biased region" description="Polar residues" evidence="1">
    <location>
        <begin position="173"/>
        <end position="182"/>
    </location>
</feature>
<protein>
    <recommendedName>
        <fullName evidence="4">FHA domain-containing protein</fullName>
    </recommendedName>
</protein>
<evidence type="ECO:0000256" key="1">
    <source>
        <dbReference type="SAM" id="MobiDB-lite"/>
    </source>
</evidence>
<feature type="compositionally biased region" description="Low complexity" evidence="1">
    <location>
        <begin position="183"/>
        <end position="200"/>
    </location>
</feature>
<keyword evidence="3" id="KW-1185">Reference proteome</keyword>
<feature type="compositionally biased region" description="Polar residues" evidence="1">
    <location>
        <begin position="232"/>
        <end position="247"/>
    </location>
</feature>
<dbReference type="AlphaFoldDB" id="A0A8T8SDL9"/>
<evidence type="ECO:0008006" key="4">
    <source>
        <dbReference type="Google" id="ProtNLM"/>
    </source>
</evidence>
<dbReference type="InterPro" id="IPR008984">
    <property type="entry name" value="SMAD_FHA_dom_sf"/>
</dbReference>
<dbReference type="Proteomes" id="UP000077521">
    <property type="component" value="Unassembled WGS sequence"/>
</dbReference>
<name>A0A8T8SDL9_9BASI</name>
<feature type="compositionally biased region" description="Low complexity" evidence="1">
    <location>
        <begin position="369"/>
        <end position="386"/>
    </location>
</feature>